<dbReference type="GO" id="GO:0009252">
    <property type="term" value="P:peptidoglycan biosynthetic process"/>
    <property type="evidence" value="ECO:0007669"/>
    <property type="project" value="UniProtKB-KW"/>
</dbReference>
<name>A0A382L463_9ZZZZ</name>
<dbReference type="GO" id="GO:0051301">
    <property type="term" value="P:cell division"/>
    <property type="evidence" value="ECO:0007669"/>
    <property type="project" value="InterPro"/>
</dbReference>
<comment type="catalytic activity">
    <reaction evidence="11">
        <text>[GlcNAc-(1-&gt;4)-Mur2Ac(oyl-L-Ala-gamma-D-Glu-L-Lys-D-Ala-D-Ala)](n)-di-trans,octa-cis-undecaprenyl diphosphate + beta-D-GlcNAc-(1-&gt;4)-Mur2Ac(oyl-L-Ala-gamma-D-Glu-L-Lys-D-Ala-D-Ala)-di-trans,octa-cis-undecaprenyl diphosphate = [GlcNAc-(1-&gt;4)-Mur2Ac(oyl-L-Ala-gamma-D-Glu-L-Lys-D-Ala-D-Ala)](n+1)-di-trans,octa-cis-undecaprenyl diphosphate + di-trans,octa-cis-undecaprenyl diphosphate + H(+)</text>
        <dbReference type="Rhea" id="RHEA:23708"/>
        <dbReference type="Rhea" id="RHEA-COMP:9602"/>
        <dbReference type="Rhea" id="RHEA-COMP:9603"/>
        <dbReference type="ChEBI" id="CHEBI:15378"/>
        <dbReference type="ChEBI" id="CHEBI:58405"/>
        <dbReference type="ChEBI" id="CHEBI:60033"/>
        <dbReference type="ChEBI" id="CHEBI:78435"/>
        <dbReference type="EC" id="2.4.99.28"/>
    </reaction>
</comment>
<keyword evidence="8 12" id="KW-0472">Membrane</keyword>
<feature type="transmembrane region" description="Helical" evidence="12">
    <location>
        <begin position="50"/>
        <end position="70"/>
    </location>
</feature>
<evidence type="ECO:0000256" key="5">
    <source>
        <dbReference type="ARBA" id="ARBA00022960"/>
    </source>
</evidence>
<feature type="non-terminal residue" evidence="13">
    <location>
        <position position="264"/>
    </location>
</feature>
<dbReference type="AlphaFoldDB" id="A0A382L463"/>
<dbReference type="EMBL" id="UINC01084665">
    <property type="protein sequence ID" value="SVC31516.1"/>
    <property type="molecule type" value="Genomic_DNA"/>
</dbReference>
<evidence type="ECO:0000256" key="11">
    <source>
        <dbReference type="ARBA" id="ARBA00049902"/>
    </source>
</evidence>
<evidence type="ECO:0000256" key="12">
    <source>
        <dbReference type="SAM" id="Phobius"/>
    </source>
</evidence>
<evidence type="ECO:0000256" key="4">
    <source>
        <dbReference type="ARBA" id="ARBA00022692"/>
    </source>
</evidence>
<gene>
    <name evidence="13" type="ORF">METZ01_LOCUS284370</name>
</gene>
<keyword evidence="5" id="KW-0133">Cell shape</keyword>
<protein>
    <recommendedName>
        <fullName evidence="10">peptidoglycan glycosyltransferase</fullName>
        <ecNumber evidence="10">2.4.99.28</ecNumber>
    </recommendedName>
    <alternativeName>
        <fullName evidence="9">Peptidoglycan polymerase</fullName>
    </alternativeName>
</protein>
<keyword evidence="6" id="KW-0573">Peptidoglycan synthesis</keyword>
<dbReference type="PANTHER" id="PTHR30474:SF2">
    <property type="entry name" value="PEPTIDOGLYCAN GLYCOSYLTRANSFERASE FTSW-RELATED"/>
    <property type="match status" value="1"/>
</dbReference>
<dbReference type="Pfam" id="PF01098">
    <property type="entry name" value="FTSW_RODA_SPOVE"/>
    <property type="match status" value="1"/>
</dbReference>
<proteinExistence type="predicted"/>
<evidence type="ECO:0000313" key="13">
    <source>
        <dbReference type="EMBL" id="SVC31516.1"/>
    </source>
</evidence>
<feature type="transmembrane region" description="Helical" evidence="12">
    <location>
        <begin position="147"/>
        <end position="165"/>
    </location>
</feature>
<dbReference type="GO" id="GO:0008955">
    <property type="term" value="F:peptidoglycan glycosyltransferase activity"/>
    <property type="evidence" value="ECO:0007669"/>
    <property type="project" value="UniProtKB-EC"/>
</dbReference>
<organism evidence="13">
    <name type="scientific">marine metagenome</name>
    <dbReference type="NCBI Taxonomy" id="408172"/>
    <lineage>
        <taxon>unclassified sequences</taxon>
        <taxon>metagenomes</taxon>
        <taxon>ecological metagenomes</taxon>
    </lineage>
</organism>
<keyword evidence="2" id="KW-0328">Glycosyltransferase</keyword>
<evidence type="ECO:0000256" key="7">
    <source>
        <dbReference type="ARBA" id="ARBA00022989"/>
    </source>
</evidence>
<accession>A0A382L463</accession>
<feature type="transmembrane region" description="Helical" evidence="12">
    <location>
        <begin position="194"/>
        <end position="214"/>
    </location>
</feature>
<keyword evidence="7 12" id="KW-1133">Transmembrane helix</keyword>
<evidence type="ECO:0000256" key="10">
    <source>
        <dbReference type="ARBA" id="ARBA00044770"/>
    </source>
</evidence>
<keyword evidence="3" id="KW-0808">Transferase</keyword>
<evidence type="ECO:0000256" key="6">
    <source>
        <dbReference type="ARBA" id="ARBA00022984"/>
    </source>
</evidence>
<dbReference type="GO" id="GO:0032153">
    <property type="term" value="C:cell division site"/>
    <property type="evidence" value="ECO:0007669"/>
    <property type="project" value="TreeGrafter"/>
</dbReference>
<dbReference type="GO" id="GO:0005886">
    <property type="term" value="C:plasma membrane"/>
    <property type="evidence" value="ECO:0007669"/>
    <property type="project" value="TreeGrafter"/>
</dbReference>
<dbReference type="InterPro" id="IPR001182">
    <property type="entry name" value="FtsW/RodA"/>
</dbReference>
<feature type="transmembrane region" description="Helical" evidence="12">
    <location>
        <begin position="12"/>
        <end position="38"/>
    </location>
</feature>
<evidence type="ECO:0000256" key="3">
    <source>
        <dbReference type="ARBA" id="ARBA00022679"/>
    </source>
</evidence>
<evidence type="ECO:0000256" key="9">
    <source>
        <dbReference type="ARBA" id="ARBA00032370"/>
    </source>
</evidence>
<dbReference type="EC" id="2.4.99.28" evidence="10"/>
<dbReference type="PANTHER" id="PTHR30474">
    <property type="entry name" value="CELL CYCLE PROTEIN"/>
    <property type="match status" value="1"/>
</dbReference>
<feature type="transmembrane region" description="Helical" evidence="12">
    <location>
        <begin position="82"/>
        <end position="100"/>
    </location>
</feature>
<evidence type="ECO:0000256" key="1">
    <source>
        <dbReference type="ARBA" id="ARBA00004141"/>
    </source>
</evidence>
<comment type="subcellular location">
    <subcellularLocation>
        <location evidence="1">Membrane</location>
        <topology evidence="1">Multi-pass membrane protein</topology>
    </subcellularLocation>
</comment>
<evidence type="ECO:0000256" key="8">
    <source>
        <dbReference type="ARBA" id="ARBA00023136"/>
    </source>
</evidence>
<dbReference type="GO" id="GO:0008360">
    <property type="term" value="P:regulation of cell shape"/>
    <property type="evidence" value="ECO:0007669"/>
    <property type="project" value="UniProtKB-KW"/>
</dbReference>
<reference evidence="13" key="1">
    <citation type="submission" date="2018-05" db="EMBL/GenBank/DDBJ databases">
        <authorList>
            <person name="Lanie J.A."/>
            <person name="Ng W.-L."/>
            <person name="Kazmierczak K.M."/>
            <person name="Andrzejewski T.M."/>
            <person name="Davidsen T.M."/>
            <person name="Wayne K.J."/>
            <person name="Tettelin H."/>
            <person name="Glass J.I."/>
            <person name="Rusch D."/>
            <person name="Podicherti R."/>
            <person name="Tsui H.-C.T."/>
            <person name="Winkler M.E."/>
        </authorList>
    </citation>
    <scope>NUCLEOTIDE SEQUENCE</scope>
</reference>
<evidence type="ECO:0000256" key="2">
    <source>
        <dbReference type="ARBA" id="ARBA00022676"/>
    </source>
</evidence>
<dbReference type="GO" id="GO:0015648">
    <property type="term" value="F:lipid-linked peptidoglycan transporter activity"/>
    <property type="evidence" value="ECO:0007669"/>
    <property type="project" value="TreeGrafter"/>
</dbReference>
<keyword evidence="4 12" id="KW-0812">Transmembrane</keyword>
<feature type="transmembrane region" description="Helical" evidence="12">
    <location>
        <begin position="170"/>
        <end position="188"/>
    </location>
</feature>
<sequence length="264" mass="29281">MASKGRRPILIAGYDFWLVSSLVLIISIGLIMVATASISAADKDFGDPLYYFWNQGQSIILGLFLILFFLKMPILYLQTLSRVLLIVAIALLVLTLIPGLGKEVNGSMRWIQLGTKSFQAAELVKFFIITYLAGYLVHHRESVQTELAGFLKPVFILAVISILLLKQPDYGSCVVLCATALGMLFLAGAPLGRFFIWLPTFIVALACLILLSPYRMQRLMSFRDPWGDQYENGYQLTQALIAFGRGDWTGVGLGGGIQKLFYLP</sequence>